<name>A0ABQ5P7K7_9ACTN</name>
<comment type="caution">
    <text evidence="2">The sequence shown here is derived from an EMBL/GenBank/DDBJ whole genome shotgun (WGS) entry which is preliminary data.</text>
</comment>
<evidence type="ECO:0000313" key="2">
    <source>
        <dbReference type="EMBL" id="GLF98563.1"/>
    </source>
</evidence>
<dbReference type="Proteomes" id="UP001291653">
    <property type="component" value="Unassembled WGS sequence"/>
</dbReference>
<feature type="transmembrane region" description="Helical" evidence="1">
    <location>
        <begin position="102"/>
        <end position="121"/>
    </location>
</feature>
<organism evidence="2 3">
    <name type="scientific">Streptomyces yaizuensis</name>
    <dbReference type="NCBI Taxonomy" id="2989713"/>
    <lineage>
        <taxon>Bacteria</taxon>
        <taxon>Bacillati</taxon>
        <taxon>Actinomycetota</taxon>
        <taxon>Actinomycetes</taxon>
        <taxon>Kitasatosporales</taxon>
        <taxon>Streptomycetaceae</taxon>
        <taxon>Streptomyces</taxon>
    </lineage>
</organism>
<keyword evidence="1" id="KW-0472">Membrane</keyword>
<keyword evidence="1" id="KW-0812">Transmembrane</keyword>
<dbReference type="EMBL" id="BSBI01000015">
    <property type="protein sequence ID" value="GLF98563.1"/>
    <property type="molecule type" value="Genomic_DNA"/>
</dbReference>
<protein>
    <submittedName>
        <fullName evidence="2">DUF3592 domain-containing protein</fullName>
    </submittedName>
</protein>
<gene>
    <name evidence="2" type="ORF">SYYSPA8_29720</name>
</gene>
<evidence type="ECO:0000313" key="3">
    <source>
        <dbReference type="Proteomes" id="UP001291653"/>
    </source>
</evidence>
<accession>A0ABQ5P7K7</accession>
<proteinExistence type="predicted"/>
<keyword evidence="1" id="KW-1133">Transmembrane helix</keyword>
<evidence type="ECO:0000256" key="1">
    <source>
        <dbReference type="SAM" id="Phobius"/>
    </source>
</evidence>
<sequence>MTIVFAVFAALAGAVAVLAGGYGLRRTRQVTRSGHYAIALVKPPPPGADRPLLSYETHDGRVVETVSPVPLPGGISVRLTYDPQDPRDVVVDGHERTAVDRAFVLTGLLLTAAAALVAALGA</sequence>
<dbReference type="RefSeq" id="WP_323450538.1">
    <property type="nucleotide sequence ID" value="NZ_BSBI01000015.1"/>
</dbReference>
<reference evidence="2 3" key="1">
    <citation type="submission" date="2022-10" db="EMBL/GenBank/DDBJ databases">
        <title>Draft genome sequence of Streptomyces sp. YSPA8.</title>
        <authorList>
            <person name="Moriuchi R."/>
            <person name="Dohra H."/>
            <person name="Yamamura H."/>
            <person name="Kodani S."/>
        </authorList>
    </citation>
    <scope>NUCLEOTIDE SEQUENCE [LARGE SCALE GENOMIC DNA]</scope>
    <source>
        <strain evidence="2 3">YSPA8</strain>
    </source>
</reference>
<keyword evidence="3" id="KW-1185">Reference proteome</keyword>